<name>A0A4Z0ABD9_9AGAM</name>
<comment type="similarity">
    <text evidence="1 2">Belongs to the nucleosome assembly protein (NAP) family.</text>
</comment>
<dbReference type="Proteomes" id="UP000298061">
    <property type="component" value="Unassembled WGS sequence"/>
</dbReference>
<dbReference type="InterPro" id="IPR002164">
    <property type="entry name" value="NAP_family"/>
</dbReference>
<evidence type="ECO:0000313" key="4">
    <source>
        <dbReference type="EMBL" id="TFY83309.1"/>
    </source>
</evidence>
<evidence type="ECO:0000256" key="1">
    <source>
        <dbReference type="ARBA" id="ARBA00009947"/>
    </source>
</evidence>
<feature type="compositionally biased region" description="Acidic residues" evidence="3">
    <location>
        <begin position="243"/>
        <end position="263"/>
    </location>
</feature>
<dbReference type="Gene3D" id="3.30.1120.90">
    <property type="entry name" value="Nucleosome assembly protein"/>
    <property type="match status" value="1"/>
</dbReference>
<dbReference type="SUPFAM" id="SSF143113">
    <property type="entry name" value="NAP-like"/>
    <property type="match status" value="1"/>
</dbReference>
<dbReference type="OrthoDB" id="19419at2759"/>
<accession>A0A4Z0ABD9</accession>
<feature type="region of interest" description="Disordered" evidence="3">
    <location>
        <begin position="1"/>
        <end position="29"/>
    </location>
</feature>
<dbReference type="InterPro" id="IPR037231">
    <property type="entry name" value="NAP-like_sf"/>
</dbReference>
<comment type="caution">
    <text evidence="4">The sequence shown here is derived from an EMBL/GenBank/DDBJ whole genome shotgun (WGS) entry which is preliminary data.</text>
</comment>
<dbReference type="GO" id="GO:0006334">
    <property type="term" value="P:nucleosome assembly"/>
    <property type="evidence" value="ECO:0007669"/>
    <property type="project" value="InterPro"/>
</dbReference>
<feature type="compositionally biased region" description="Basic residues" evidence="3">
    <location>
        <begin position="1"/>
        <end position="10"/>
    </location>
</feature>
<gene>
    <name evidence="4" type="ORF">EWM64_g702</name>
</gene>
<dbReference type="STRING" id="135208.A0A4Z0ABD9"/>
<dbReference type="AlphaFoldDB" id="A0A4Z0ABD9"/>
<reference evidence="4 5" key="1">
    <citation type="submission" date="2019-02" db="EMBL/GenBank/DDBJ databases">
        <title>Genome sequencing of the rare red list fungi Hericium alpestre (H. flagellum).</title>
        <authorList>
            <person name="Buettner E."/>
            <person name="Kellner H."/>
        </authorList>
    </citation>
    <scope>NUCLEOTIDE SEQUENCE [LARGE SCALE GENOMIC DNA]</scope>
    <source>
        <strain evidence="4 5">DSM 108284</strain>
    </source>
</reference>
<evidence type="ECO:0000256" key="3">
    <source>
        <dbReference type="SAM" id="MobiDB-lite"/>
    </source>
</evidence>
<sequence length="274" mass="31356">MSTKTAKKRSSPGADVEKNGDPLQDVELGDEDAKKLTHIQKDLQRAELILERRAQDTLTPVYQKRRETLKAINKSWPVALMNHNMFAIHAQHDADRIALSFLEDLWVARDPKEPKAFTIEFYFKENPYFSDPVLKKEYRYVPPNSAADEKPDADGITPSMLDFSWERDVVPQATKINWKDDSKNLTKLYPVIKDDADDDLPSDFGSFFNLFENDKDHSDLGVLIANEVFPDAIEYFLGNANGDELDSDEEEESDDENEDEIDLEQPRSKKAKNA</sequence>
<dbReference type="Pfam" id="PF00956">
    <property type="entry name" value="NAP"/>
    <property type="match status" value="1"/>
</dbReference>
<protein>
    <submittedName>
        <fullName evidence="4">Uncharacterized protein</fullName>
    </submittedName>
</protein>
<evidence type="ECO:0000256" key="2">
    <source>
        <dbReference type="RuleBase" id="RU003876"/>
    </source>
</evidence>
<organism evidence="4 5">
    <name type="scientific">Hericium alpestre</name>
    <dbReference type="NCBI Taxonomy" id="135208"/>
    <lineage>
        <taxon>Eukaryota</taxon>
        <taxon>Fungi</taxon>
        <taxon>Dikarya</taxon>
        <taxon>Basidiomycota</taxon>
        <taxon>Agaricomycotina</taxon>
        <taxon>Agaricomycetes</taxon>
        <taxon>Russulales</taxon>
        <taxon>Hericiaceae</taxon>
        <taxon>Hericium</taxon>
    </lineage>
</organism>
<feature type="region of interest" description="Disordered" evidence="3">
    <location>
        <begin position="239"/>
        <end position="274"/>
    </location>
</feature>
<dbReference type="PANTHER" id="PTHR11875">
    <property type="entry name" value="TESTIS-SPECIFIC Y-ENCODED PROTEIN"/>
    <property type="match status" value="1"/>
</dbReference>
<evidence type="ECO:0000313" key="5">
    <source>
        <dbReference type="Proteomes" id="UP000298061"/>
    </source>
</evidence>
<dbReference type="GO" id="GO:0005634">
    <property type="term" value="C:nucleus"/>
    <property type="evidence" value="ECO:0007669"/>
    <property type="project" value="InterPro"/>
</dbReference>
<keyword evidence="5" id="KW-1185">Reference proteome</keyword>
<proteinExistence type="inferred from homology"/>
<dbReference type="EMBL" id="SFCI01000037">
    <property type="protein sequence ID" value="TFY83309.1"/>
    <property type="molecule type" value="Genomic_DNA"/>
</dbReference>